<evidence type="ECO:0000256" key="4">
    <source>
        <dbReference type="ARBA" id="ARBA00022777"/>
    </source>
</evidence>
<protein>
    <recommendedName>
        <fullName evidence="2">histidine kinase</fullName>
        <ecNumber evidence="2">2.7.13.3</ecNumber>
    </recommendedName>
</protein>
<dbReference type="GO" id="GO:0009927">
    <property type="term" value="F:histidine phosphotransfer kinase activity"/>
    <property type="evidence" value="ECO:0007669"/>
    <property type="project" value="TreeGrafter"/>
</dbReference>
<dbReference type="Proteomes" id="UP000469346">
    <property type="component" value="Unassembled WGS sequence"/>
</dbReference>
<keyword evidence="4 6" id="KW-0418">Kinase</keyword>
<evidence type="ECO:0000259" key="5">
    <source>
        <dbReference type="PROSITE" id="PS50109"/>
    </source>
</evidence>
<dbReference type="InterPro" id="IPR004358">
    <property type="entry name" value="Sig_transdc_His_kin-like_C"/>
</dbReference>
<dbReference type="EC" id="2.7.13.3" evidence="2"/>
<proteinExistence type="predicted"/>
<evidence type="ECO:0000313" key="7">
    <source>
        <dbReference type="Proteomes" id="UP000469346"/>
    </source>
</evidence>
<dbReference type="SMART" id="SM00387">
    <property type="entry name" value="HATPase_c"/>
    <property type="match status" value="1"/>
</dbReference>
<dbReference type="CDD" id="cd16922">
    <property type="entry name" value="HATPase_EvgS-ArcB-TorS-like"/>
    <property type="match status" value="1"/>
</dbReference>
<name>A0A6N9TUG2_DISTH</name>
<dbReference type="AlphaFoldDB" id="A0A6N9TUG2"/>
<dbReference type="PANTHER" id="PTHR43047">
    <property type="entry name" value="TWO-COMPONENT HISTIDINE PROTEIN KINASE"/>
    <property type="match status" value="1"/>
</dbReference>
<dbReference type="SUPFAM" id="SSF55874">
    <property type="entry name" value="ATPase domain of HSP90 chaperone/DNA topoisomerase II/histidine kinase"/>
    <property type="match status" value="1"/>
</dbReference>
<dbReference type="InterPro" id="IPR036890">
    <property type="entry name" value="HATPase_C_sf"/>
</dbReference>
<feature type="domain" description="Histidine kinase" evidence="5">
    <location>
        <begin position="1"/>
        <end position="128"/>
    </location>
</feature>
<dbReference type="InterPro" id="IPR003594">
    <property type="entry name" value="HATPase_dom"/>
</dbReference>
<evidence type="ECO:0000313" key="6">
    <source>
        <dbReference type="EMBL" id="NDY43723.1"/>
    </source>
</evidence>
<dbReference type="InterPro" id="IPR005467">
    <property type="entry name" value="His_kinase_dom"/>
</dbReference>
<evidence type="ECO:0000256" key="1">
    <source>
        <dbReference type="ARBA" id="ARBA00000085"/>
    </source>
</evidence>
<comment type="catalytic activity">
    <reaction evidence="1">
        <text>ATP + protein L-histidine = ADP + protein N-phospho-L-histidine.</text>
        <dbReference type="EC" id="2.7.13.3"/>
    </reaction>
</comment>
<feature type="non-terminal residue" evidence="6">
    <location>
        <position position="135"/>
    </location>
</feature>
<dbReference type="RefSeq" id="WP_258539320.1">
    <property type="nucleotide sequence ID" value="NZ_JAAGRR010000329.1"/>
</dbReference>
<sequence>DLEAGSDVDVLIDPTRFKQVLSNLMSNAIKFTETGEVSLQLRVNALEAGQLAVCVIIEDSGIGISPEDRQRLFSPFVQAGNDPHAARSGSGLGLVISRSLCEMMGGELQLESKPGVGTRVTVRLEVAVLEALEQN</sequence>
<dbReference type="EMBL" id="JAAGRR010000329">
    <property type="protein sequence ID" value="NDY43723.1"/>
    <property type="molecule type" value="Genomic_DNA"/>
</dbReference>
<dbReference type="GO" id="GO:0005886">
    <property type="term" value="C:plasma membrane"/>
    <property type="evidence" value="ECO:0007669"/>
    <property type="project" value="TreeGrafter"/>
</dbReference>
<gene>
    <name evidence="6" type="ORF">G3N55_12870</name>
</gene>
<keyword evidence="7" id="KW-1185">Reference proteome</keyword>
<feature type="non-terminal residue" evidence="6">
    <location>
        <position position="1"/>
    </location>
</feature>
<organism evidence="6 7">
    <name type="scientific">Dissulfurirhabdus thermomarina</name>
    <dbReference type="NCBI Taxonomy" id="1765737"/>
    <lineage>
        <taxon>Bacteria</taxon>
        <taxon>Deltaproteobacteria</taxon>
        <taxon>Dissulfurirhabdaceae</taxon>
        <taxon>Dissulfurirhabdus</taxon>
    </lineage>
</organism>
<dbReference type="PANTHER" id="PTHR43047:SF72">
    <property type="entry name" value="OSMOSENSING HISTIDINE PROTEIN KINASE SLN1"/>
    <property type="match status" value="1"/>
</dbReference>
<comment type="caution">
    <text evidence="6">The sequence shown here is derived from an EMBL/GenBank/DDBJ whole genome shotgun (WGS) entry which is preliminary data.</text>
</comment>
<dbReference type="PRINTS" id="PR00344">
    <property type="entry name" value="BCTRLSENSOR"/>
</dbReference>
<dbReference type="GO" id="GO:0000155">
    <property type="term" value="F:phosphorelay sensor kinase activity"/>
    <property type="evidence" value="ECO:0007669"/>
    <property type="project" value="TreeGrafter"/>
</dbReference>
<dbReference type="Gene3D" id="3.30.565.10">
    <property type="entry name" value="Histidine kinase-like ATPase, C-terminal domain"/>
    <property type="match status" value="1"/>
</dbReference>
<keyword evidence="3" id="KW-0808">Transferase</keyword>
<accession>A0A6N9TUG2</accession>
<evidence type="ECO:0000256" key="3">
    <source>
        <dbReference type="ARBA" id="ARBA00022679"/>
    </source>
</evidence>
<reference evidence="6 7" key="1">
    <citation type="submission" date="2020-02" db="EMBL/GenBank/DDBJ databases">
        <title>Comparative genomics of sulfur disproportionating microorganisms.</title>
        <authorList>
            <person name="Ward L.M."/>
            <person name="Bertran E."/>
            <person name="Johnston D.T."/>
        </authorList>
    </citation>
    <scope>NUCLEOTIDE SEQUENCE [LARGE SCALE GENOMIC DNA]</scope>
    <source>
        <strain evidence="6 7">DSM 100025</strain>
    </source>
</reference>
<evidence type="ECO:0000256" key="2">
    <source>
        <dbReference type="ARBA" id="ARBA00012438"/>
    </source>
</evidence>
<dbReference type="PROSITE" id="PS50109">
    <property type="entry name" value="HIS_KIN"/>
    <property type="match status" value="1"/>
</dbReference>
<dbReference type="Pfam" id="PF02518">
    <property type="entry name" value="HATPase_c"/>
    <property type="match status" value="1"/>
</dbReference>